<evidence type="ECO:0000313" key="3">
    <source>
        <dbReference type="Proteomes" id="UP000288012"/>
    </source>
</evidence>
<evidence type="ECO:0000256" key="1">
    <source>
        <dbReference type="SAM" id="SignalP"/>
    </source>
</evidence>
<feature type="chain" id="PRO_5019523473" description="Outer membrane protein assembly factor BamC" evidence="1">
    <location>
        <begin position="21"/>
        <end position="71"/>
    </location>
</feature>
<accession>A0A433JMD4</accession>
<evidence type="ECO:0000313" key="2">
    <source>
        <dbReference type="EMBL" id="RUQ91551.1"/>
    </source>
</evidence>
<name>A0A433JMD4_9GAMM</name>
<organism evidence="2 3">
    <name type="scientific">Legionella septentrionalis</name>
    <dbReference type="NCBI Taxonomy" id="2498109"/>
    <lineage>
        <taxon>Bacteria</taxon>
        <taxon>Pseudomonadati</taxon>
        <taxon>Pseudomonadota</taxon>
        <taxon>Gammaproteobacteria</taxon>
        <taxon>Legionellales</taxon>
        <taxon>Legionellaceae</taxon>
        <taxon>Legionella</taxon>
    </lineage>
</organism>
<dbReference type="Proteomes" id="UP000288012">
    <property type="component" value="Unassembled WGS sequence"/>
</dbReference>
<dbReference type="AlphaFoldDB" id="A0A433JMD4"/>
<sequence length="71" mass="7870">MQKIILMVMPVLLLSACASYYTSNGEKQYLQSRNGPNVVVPPPLTDGNLSYFYNLPAQNQDAQVSIQPPKN</sequence>
<dbReference type="OrthoDB" id="5643663at2"/>
<dbReference type="PROSITE" id="PS51257">
    <property type="entry name" value="PROKAR_LIPOPROTEIN"/>
    <property type="match status" value="1"/>
</dbReference>
<keyword evidence="1" id="KW-0732">Signal</keyword>
<gene>
    <name evidence="2" type="ORF">EKM59_00380</name>
</gene>
<dbReference type="EMBL" id="RZGR01000001">
    <property type="protein sequence ID" value="RUQ91551.1"/>
    <property type="molecule type" value="Genomic_DNA"/>
</dbReference>
<protein>
    <recommendedName>
        <fullName evidence="4">Outer membrane protein assembly factor BamC</fullName>
    </recommendedName>
</protein>
<reference evidence="2 3" key="1">
    <citation type="submission" date="2018-12" db="EMBL/GenBank/DDBJ databases">
        <title>Legionella sp,whole genome shotgun sequence.</title>
        <authorList>
            <person name="Wu H."/>
        </authorList>
    </citation>
    <scope>NUCLEOTIDE SEQUENCE [LARGE SCALE GENOMIC DNA]</scope>
    <source>
        <strain evidence="3">km714</strain>
    </source>
</reference>
<proteinExistence type="predicted"/>
<evidence type="ECO:0008006" key="4">
    <source>
        <dbReference type="Google" id="ProtNLM"/>
    </source>
</evidence>
<feature type="signal peptide" evidence="1">
    <location>
        <begin position="1"/>
        <end position="20"/>
    </location>
</feature>
<keyword evidence="3" id="KW-1185">Reference proteome</keyword>
<comment type="caution">
    <text evidence="2">The sequence shown here is derived from an EMBL/GenBank/DDBJ whole genome shotgun (WGS) entry which is preliminary data.</text>
</comment>